<dbReference type="GO" id="GO:0016887">
    <property type="term" value="F:ATP hydrolysis activity"/>
    <property type="evidence" value="ECO:0007669"/>
    <property type="project" value="InterPro"/>
</dbReference>
<dbReference type="STRING" id="871963.Desdi_0345"/>
<evidence type="ECO:0000256" key="1">
    <source>
        <dbReference type="ARBA" id="ARBA00022741"/>
    </source>
</evidence>
<dbReference type="HOGENOM" id="CLU_000604_1_2_9"/>
<feature type="domain" description="ABC transporter" evidence="3">
    <location>
        <begin position="4"/>
        <end position="229"/>
    </location>
</feature>
<dbReference type="RefSeq" id="WP_015260899.1">
    <property type="nucleotide sequence ID" value="NC_019903.1"/>
</dbReference>
<dbReference type="KEGG" id="ddl:Desdi_0345"/>
<dbReference type="InterPro" id="IPR027417">
    <property type="entry name" value="P-loop_NTPase"/>
</dbReference>
<dbReference type="GO" id="GO:0005524">
    <property type="term" value="F:ATP binding"/>
    <property type="evidence" value="ECO:0007669"/>
    <property type="project" value="UniProtKB-KW"/>
</dbReference>
<reference evidence="5" key="1">
    <citation type="submission" date="2012-02" db="EMBL/GenBank/DDBJ databases">
        <title>Complete sequence of Desulfitobacterium dichloroeliminans LMG P-21439.</title>
        <authorList>
            <person name="Lucas S."/>
            <person name="Han J."/>
            <person name="Lapidus A."/>
            <person name="Cheng J.-F."/>
            <person name="Goodwin L."/>
            <person name="Pitluck S."/>
            <person name="Peters L."/>
            <person name="Ovchinnikova G."/>
            <person name="Teshima H."/>
            <person name="Detter J.C."/>
            <person name="Han C."/>
            <person name="Tapia R."/>
            <person name="Land M."/>
            <person name="Hauser L."/>
            <person name="Kyrpides N."/>
            <person name="Ivanova N."/>
            <person name="Pagani I."/>
            <person name="Kruse T."/>
            <person name="de Vos W.M."/>
            <person name="Boon N."/>
            <person name="Smidt H."/>
            <person name="Woyke T."/>
        </authorList>
    </citation>
    <scope>NUCLEOTIDE SEQUENCE [LARGE SCALE GENOMIC DNA]</scope>
    <source>
        <strain evidence="5">LMG P-21439 / DCA1</strain>
    </source>
</reference>
<dbReference type="EMBL" id="CP003344">
    <property type="protein sequence ID" value="AGA67892.1"/>
    <property type="molecule type" value="Genomic_DNA"/>
</dbReference>
<sequence length="308" mass="34133">MSVIEGLHLTKGYGALHAIQDLSFTIEANTITGLIGRNGAGKTTLLKLIAGHLRPTQGELKVFGQKPFDNLAVAGNMIFVSDSMTFPDSFTLLNILKEVADFYPNWSQSIAQGLFDYFQLNPHQRYSNLSKGSKSTFQAIIGIASRCPLTLMDEPTTGMDSAVRKDFYRALLKDYIEHPRTVILSSHLLGELEDILEDILLLDQGTKKLQMSTLDMKQYALGFRGNAQAIEDLLQEHLQGSSPGEGILRREEFAKGSLYVVVKAEHLVAGYERIRQHDVEVVPIALDDLCIYLTAKTKGGIDDVFKRG</sequence>
<accession>L0F3Y8</accession>
<dbReference type="Gene3D" id="3.40.50.300">
    <property type="entry name" value="P-loop containing nucleotide triphosphate hydrolases"/>
    <property type="match status" value="1"/>
</dbReference>
<organism evidence="4 5">
    <name type="scientific">Desulfitobacterium dichloroeliminans (strain LMG P-21439 / DCA1)</name>
    <dbReference type="NCBI Taxonomy" id="871963"/>
    <lineage>
        <taxon>Bacteria</taxon>
        <taxon>Bacillati</taxon>
        <taxon>Bacillota</taxon>
        <taxon>Clostridia</taxon>
        <taxon>Eubacteriales</taxon>
        <taxon>Desulfitobacteriaceae</taxon>
        <taxon>Desulfitobacterium</taxon>
    </lineage>
</organism>
<dbReference type="SMART" id="SM00382">
    <property type="entry name" value="AAA"/>
    <property type="match status" value="1"/>
</dbReference>
<evidence type="ECO:0000259" key="3">
    <source>
        <dbReference type="PROSITE" id="PS50893"/>
    </source>
</evidence>
<dbReference type="Proteomes" id="UP000010797">
    <property type="component" value="Chromosome"/>
</dbReference>
<dbReference type="InterPro" id="IPR003439">
    <property type="entry name" value="ABC_transporter-like_ATP-bd"/>
</dbReference>
<dbReference type="CDD" id="cd03230">
    <property type="entry name" value="ABC_DR_subfamily_A"/>
    <property type="match status" value="1"/>
</dbReference>
<protein>
    <submittedName>
        <fullName evidence="4">ABC-type multidrug transport system, ATPase component</fullName>
    </submittedName>
</protein>
<keyword evidence="1" id="KW-0547">Nucleotide-binding</keyword>
<keyword evidence="2" id="KW-0067">ATP-binding</keyword>
<dbReference type="PROSITE" id="PS50893">
    <property type="entry name" value="ABC_TRANSPORTER_2"/>
    <property type="match status" value="1"/>
</dbReference>
<dbReference type="PANTHER" id="PTHR43158">
    <property type="entry name" value="SKFA PEPTIDE EXPORT ATP-BINDING PROTEIN SKFE"/>
    <property type="match status" value="1"/>
</dbReference>
<dbReference type="PANTHER" id="PTHR43158:SF5">
    <property type="entry name" value="ABC TRANSPORTER, ATP-BINDING PROTEIN"/>
    <property type="match status" value="1"/>
</dbReference>
<name>L0F3Y8_DESDL</name>
<proteinExistence type="predicted"/>
<evidence type="ECO:0000256" key="2">
    <source>
        <dbReference type="ARBA" id="ARBA00022840"/>
    </source>
</evidence>
<evidence type="ECO:0000313" key="4">
    <source>
        <dbReference type="EMBL" id="AGA67892.1"/>
    </source>
</evidence>
<dbReference type="AlphaFoldDB" id="L0F3Y8"/>
<gene>
    <name evidence="4" type="ordered locus">Desdi_0345</name>
</gene>
<dbReference type="eggNOG" id="COG1131">
    <property type="taxonomic scope" value="Bacteria"/>
</dbReference>
<dbReference type="OrthoDB" id="9804819at2"/>
<dbReference type="Pfam" id="PF00005">
    <property type="entry name" value="ABC_tran"/>
    <property type="match status" value="1"/>
</dbReference>
<evidence type="ECO:0000313" key="5">
    <source>
        <dbReference type="Proteomes" id="UP000010797"/>
    </source>
</evidence>
<keyword evidence="5" id="KW-1185">Reference proteome</keyword>
<dbReference type="SUPFAM" id="SSF52540">
    <property type="entry name" value="P-loop containing nucleoside triphosphate hydrolases"/>
    <property type="match status" value="1"/>
</dbReference>
<dbReference type="InterPro" id="IPR003593">
    <property type="entry name" value="AAA+_ATPase"/>
</dbReference>